<dbReference type="STRING" id="1219032.GCA_001515545_03865"/>
<protein>
    <recommendedName>
        <fullName evidence="3">Serine/threonine protein kinase</fullName>
    </recommendedName>
</protein>
<dbReference type="OrthoDB" id="8028712at2"/>
<sequence length="273" mass="30179">MPVPATDLPVPTLDYAAFLQQHVRLQPHSVVRYVQPTETLWLKRVGRSNAAWRYRFLGAVARCLRVPVLTPVPNPGGRVAIGTEVARLRDLAARGLRVPEVLAACEDGFLMRHLGAPGENTPSLGNEMEQAVPRGSATVLALWKQGLQSLTKVHRAGTCLSQAFARNLVRCPDGVIGYIDFEDDPATALPLPLCHARDALCFAHSTAWILHAADALPAARTQWQAWVQTLTPAAQQALRDSVARMAWAGRFPENRKWGRDAQRIRMAWELLRP</sequence>
<evidence type="ECO:0008006" key="3">
    <source>
        <dbReference type="Google" id="ProtNLM"/>
    </source>
</evidence>
<keyword evidence="2" id="KW-1185">Reference proteome</keyword>
<dbReference type="EMBL" id="PDEA01000001">
    <property type="protein sequence ID" value="PEH90798.1"/>
    <property type="molecule type" value="Genomic_DNA"/>
</dbReference>
<proteinExistence type="predicted"/>
<dbReference type="Proteomes" id="UP000220246">
    <property type="component" value="Unassembled WGS sequence"/>
</dbReference>
<accession>A0A2A7UZV9</accession>
<reference evidence="2" key="1">
    <citation type="submission" date="2017-09" db="EMBL/GenBank/DDBJ databases">
        <title>FDA dAtabase for Regulatory Grade micrObial Sequences (FDA-ARGOS): Supporting development and validation of Infectious Disease Dx tests.</title>
        <authorList>
            <person name="Minogue T."/>
            <person name="Wolcott M."/>
            <person name="Wasieloski L."/>
            <person name="Aguilar W."/>
            <person name="Moore D."/>
            <person name="Tallon L."/>
            <person name="Sadzewicz L."/>
            <person name="Ott S."/>
            <person name="Zhao X."/>
            <person name="Nagaraj S."/>
            <person name="Vavikolanu K."/>
            <person name="Aluvathingal J."/>
            <person name="Nadendla S."/>
            <person name="Sichtig H."/>
        </authorList>
    </citation>
    <scope>NUCLEOTIDE SEQUENCE [LARGE SCALE GENOMIC DNA]</scope>
    <source>
        <strain evidence="2">FDAARGOS_394</strain>
    </source>
</reference>
<dbReference type="SUPFAM" id="SSF56112">
    <property type="entry name" value="Protein kinase-like (PK-like)"/>
    <property type="match status" value="1"/>
</dbReference>
<name>A0A2A7UZV9_COMTR</name>
<organism evidence="1 2">
    <name type="scientific">Comamonas terrigena</name>
    <dbReference type="NCBI Taxonomy" id="32013"/>
    <lineage>
        <taxon>Bacteria</taxon>
        <taxon>Pseudomonadati</taxon>
        <taxon>Pseudomonadota</taxon>
        <taxon>Betaproteobacteria</taxon>
        <taxon>Burkholderiales</taxon>
        <taxon>Comamonadaceae</taxon>
        <taxon>Comamonas</taxon>
    </lineage>
</organism>
<gene>
    <name evidence="1" type="ORF">CRM82_01555</name>
</gene>
<dbReference type="AlphaFoldDB" id="A0A2A7UZV9"/>
<comment type="caution">
    <text evidence="1">The sequence shown here is derived from an EMBL/GenBank/DDBJ whole genome shotgun (WGS) entry which is preliminary data.</text>
</comment>
<evidence type="ECO:0000313" key="2">
    <source>
        <dbReference type="Proteomes" id="UP000220246"/>
    </source>
</evidence>
<dbReference type="InterPro" id="IPR011009">
    <property type="entry name" value="Kinase-like_dom_sf"/>
</dbReference>
<evidence type="ECO:0000313" key="1">
    <source>
        <dbReference type="EMBL" id="PEH90798.1"/>
    </source>
</evidence>